<reference evidence="1 2" key="1">
    <citation type="submission" date="2020-08" db="EMBL/GenBank/DDBJ databases">
        <title>A Genomic Blueprint of the Chicken Gut Microbiome.</title>
        <authorList>
            <person name="Gilroy R."/>
            <person name="Ravi A."/>
            <person name="Getino M."/>
            <person name="Pursley I."/>
            <person name="Horton D.L."/>
            <person name="Alikhan N.-F."/>
            <person name="Baker D."/>
            <person name="Gharbi K."/>
            <person name="Hall N."/>
            <person name="Watson M."/>
            <person name="Adriaenssens E.M."/>
            <person name="Foster-Nyarko E."/>
            <person name="Jarju S."/>
            <person name="Secka A."/>
            <person name="Antonio M."/>
            <person name="Oren A."/>
            <person name="Chaudhuri R."/>
            <person name="La Ragione R.M."/>
            <person name="Hildebrand F."/>
            <person name="Pallen M.J."/>
        </authorList>
    </citation>
    <scope>NUCLEOTIDE SEQUENCE [LARGE SCALE GENOMIC DNA]</scope>
    <source>
        <strain evidence="1 2">Sa2BVA3</strain>
    </source>
</reference>
<gene>
    <name evidence="1" type="ORF">H9645_02025</name>
</gene>
<dbReference type="RefSeq" id="WP_191728058.1">
    <property type="nucleotide sequence ID" value="NZ_JACSQJ010000001.1"/>
</dbReference>
<proteinExistence type="predicted"/>
<dbReference type="Proteomes" id="UP000647183">
    <property type="component" value="Unassembled WGS sequence"/>
</dbReference>
<comment type="caution">
    <text evidence="1">The sequence shown here is derived from an EMBL/GenBank/DDBJ whole genome shotgun (WGS) entry which is preliminary data.</text>
</comment>
<sequence length="78" mass="8006">MVEIKQIAAGFQVSGATYDEVFHSRFKATMAAHAVALGDATASGRPVAIVMPGDWGDTILVEPGPMPGTPHRSNAAAG</sequence>
<evidence type="ECO:0000313" key="1">
    <source>
        <dbReference type="EMBL" id="MBD7986804.1"/>
    </source>
</evidence>
<organism evidence="1 2">
    <name type="scientific">Luteimonas colneyensis</name>
    <dbReference type="NCBI Taxonomy" id="2762230"/>
    <lineage>
        <taxon>Bacteria</taxon>
        <taxon>Pseudomonadati</taxon>
        <taxon>Pseudomonadota</taxon>
        <taxon>Gammaproteobacteria</taxon>
        <taxon>Lysobacterales</taxon>
        <taxon>Lysobacteraceae</taxon>
        <taxon>Luteimonas</taxon>
    </lineage>
</organism>
<keyword evidence="2" id="KW-1185">Reference proteome</keyword>
<evidence type="ECO:0000313" key="2">
    <source>
        <dbReference type="Proteomes" id="UP000647183"/>
    </source>
</evidence>
<dbReference type="EMBL" id="JACSQJ010000001">
    <property type="protein sequence ID" value="MBD7986804.1"/>
    <property type="molecule type" value="Genomic_DNA"/>
</dbReference>
<accession>A0ABR8UGR6</accession>
<name>A0ABR8UGR6_9GAMM</name>
<protein>
    <submittedName>
        <fullName evidence="1">Uncharacterized protein</fullName>
    </submittedName>
</protein>